<reference evidence="1" key="1">
    <citation type="submission" date="2020-04" db="EMBL/GenBank/DDBJ databases">
        <authorList>
            <person name="Zhang T."/>
        </authorList>
    </citation>
    <scope>NUCLEOTIDE SEQUENCE</scope>
    <source>
        <strain evidence="1">HKST-UBA14</strain>
    </source>
</reference>
<comment type="caution">
    <text evidence="1">The sequence shown here is derived from an EMBL/GenBank/DDBJ whole genome shotgun (WGS) entry which is preliminary data.</text>
</comment>
<evidence type="ECO:0000313" key="1">
    <source>
        <dbReference type="EMBL" id="MCA9383273.1"/>
    </source>
</evidence>
<feature type="non-terminal residue" evidence="1">
    <location>
        <position position="1"/>
    </location>
</feature>
<dbReference type="Proteomes" id="UP000783287">
    <property type="component" value="Unassembled WGS sequence"/>
</dbReference>
<evidence type="ECO:0000313" key="2">
    <source>
        <dbReference type="Proteomes" id="UP000783287"/>
    </source>
</evidence>
<protein>
    <recommendedName>
        <fullName evidence="3">Thioredoxin domain-containing protein</fullName>
    </recommendedName>
</protein>
<evidence type="ECO:0008006" key="3">
    <source>
        <dbReference type="Google" id="ProtNLM"/>
    </source>
</evidence>
<name>A0A955L601_9BACT</name>
<reference evidence="1" key="2">
    <citation type="journal article" date="2021" name="Microbiome">
        <title>Successional dynamics and alternative stable states in a saline activated sludge microbial community over 9 years.</title>
        <authorList>
            <person name="Wang Y."/>
            <person name="Ye J."/>
            <person name="Ju F."/>
            <person name="Liu L."/>
            <person name="Boyd J.A."/>
            <person name="Deng Y."/>
            <person name="Parks D.H."/>
            <person name="Jiang X."/>
            <person name="Yin X."/>
            <person name="Woodcroft B.J."/>
            <person name="Tyson G.W."/>
            <person name="Hugenholtz P."/>
            <person name="Polz M.F."/>
            <person name="Zhang T."/>
        </authorList>
    </citation>
    <scope>NUCLEOTIDE SEQUENCE</scope>
    <source>
        <strain evidence="1">HKST-UBA14</strain>
    </source>
</reference>
<accession>A0A955L601</accession>
<sequence length="111" mass="12310">AINRAPMGHIGFLNALSVTMNIKGEIVIVSEDNQLPDKIRDLLLDLEGYVVIINDRTSKVPQLVKEKEVIDSKLTLYVCENFSCKTPIAGESEVIERLIQLASTSALQDQQ</sequence>
<proteinExistence type="predicted"/>
<organism evidence="1 2">
    <name type="scientific">Candidatus Dojkabacteria bacterium</name>
    <dbReference type="NCBI Taxonomy" id="2099670"/>
    <lineage>
        <taxon>Bacteria</taxon>
        <taxon>Candidatus Dojkabacteria</taxon>
    </lineage>
</organism>
<dbReference type="EMBL" id="JAGQLK010000048">
    <property type="protein sequence ID" value="MCA9383273.1"/>
    <property type="molecule type" value="Genomic_DNA"/>
</dbReference>
<dbReference type="AlphaFoldDB" id="A0A955L601"/>
<gene>
    <name evidence="1" type="ORF">KC909_02825</name>
</gene>